<protein>
    <submittedName>
        <fullName evidence="1">Predicted protein</fullName>
    </submittedName>
</protein>
<proteinExistence type="predicted"/>
<dbReference type="Proteomes" id="UP000001876">
    <property type="component" value="Unassembled WGS sequence"/>
</dbReference>
<name>C1N386_MICPC</name>
<organism evidence="2">
    <name type="scientific">Micromonas pusilla (strain CCMP1545)</name>
    <name type="common">Picoplanktonic green alga</name>
    <dbReference type="NCBI Taxonomy" id="564608"/>
    <lineage>
        <taxon>Eukaryota</taxon>
        <taxon>Viridiplantae</taxon>
        <taxon>Chlorophyta</taxon>
        <taxon>Mamiellophyceae</taxon>
        <taxon>Mamiellales</taxon>
        <taxon>Mamiellaceae</taxon>
        <taxon>Micromonas</taxon>
    </lineage>
</organism>
<dbReference type="EMBL" id="GG663746">
    <property type="protein sequence ID" value="EEH53155.1"/>
    <property type="molecule type" value="Genomic_DNA"/>
</dbReference>
<gene>
    <name evidence="1" type="ORF">MICPUCDRAFT_52077</name>
</gene>
<dbReference type="KEGG" id="mpp:MICPUCDRAFT_52077"/>
<dbReference type="AlphaFoldDB" id="C1N386"/>
<keyword evidence="2" id="KW-1185">Reference proteome</keyword>
<dbReference type="RefSeq" id="XP_003062336.1">
    <property type="nucleotide sequence ID" value="XM_003062290.1"/>
</dbReference>
<evidence type="ECO:0000313" key="1">
    <source>
        <dbReference type="EMBL" id="EEH53155.1"/>
    </source>
</evidence>
<sequence>MTRDFLPGLHGRFGSREGTIGYELFLRHRASEALTQCWEPSGLDKWAERMGYGVVVPAAYGYSRIRRGRR</sequence>
<reference evidence="1 2" key="1">
    <citation type="journal article" date="2009" name="Science">
        <title>Green evolution and dynamic adaptations revealed by genomes of the marine picoeukaryotes Micromonas.</title>
        <authorList>
            <person name="Worden A.Z."/>
            <person name="Lee J.H."/>
            <person name="Mock T."/>
            <person name="Rouze P."/>
            <person name="Simmons M.P."/>
            <person name="Aerts A.L."/>
            <person name="Allen A.E."/>
            <person name="Cuvelier M.L."/>
            <person name="Derelle E."/>
            <person name="Everett M.V."/>
            <person name="Foulon E."/>
            <person name="Grimwood J."/>
            <person name="Gundlach H."/>
            <person name="Henrissat B."/>
            <person name="Napoli C."/>
            <person name="McDonald S.M."/>
            <person name="Parker M.S."/>
            <person name="Rombauts S."/>
            <person name="Salamov A."/>
            <person name="Von Dassow P."/>
            <person name="Badger J.H."/>
            <person name="Coutinho P.M."/>
            <person name="Demir E."/>
            <person name="Dubchak I."/>
            <person name="Gentemann C."/>
            <person name="Eikrem W."/>
            <person name="Gready J.E."/>
            <person name="John U."/>
            <person name="Lanier W."/>
            <person name="Lindquist E.A."/>
            <person name="Lucas S."/>
            <person name="Mayer K.F."/>
            <person name="Moreau H."/>
            <person name="Not F."/>
            <person name="Otillar R."/>
            <person name="Panaud O."/>
            <person name="Pangilinan J."/>
            <person name="Paulsen I."/>
            <person name="Piegu B."/>
            <person name="Poliakov A."/>
            <person name="Robbens S."/>
            <person name="Schmutz J."/>
            <person name="Toulza E."/>
            <person name="Wyss T."/>
            <person name="Zelensky A."/>
            <person name="Zhou K."/>
            <person name="Armbrust E.V."/>
            <person name="Bhattacharya D."/>
            <person name="Goodenough U.W."/>
            <person name="Van de Peer Y."/>
            <person name="Grigoriev I.V."/>
        </authorList>
    </citation>
    <scope>NUCLEOTIDE SEQUENCE [LARGE SCALE GENOMIC DNA]</scope>
    <source>
        <strain evidence="1 2">CCMP1545</strain>
    </source>
</reference>
<dbReference type="GeneID" id="9687776"/>
<evidence type="ECO:0000313" key="2">
    <source>
        <dbReference type="Proteomes" id="UP000001876"/>
    </source>
</evidence>
<accession>C1N386</accession>